<dbReference type="CDD" id="cd05237">
    <property type="entry name" value="UDP_invert_4-6DH_SDR_e"/>
    <property type="match status" value="1"/>
</dbReference>
<protein>
    <submittedName>
        <fullName evidence="4">UDP-N-acetylglucosamine 4,6-dehydratase (Inverting)</fullName>
    </submittedName>
</protein>
<dbReference type="PANTHER" id="PTHR43318:SF2">
    <property type="entry name" value="UDP-N-ACETYLGLUCOSAMINE 4,6-DEHYDRATASE (INVERTING)"/>
    <property type="match status" value="1"/>
</dbReference>
<evidence type="ECO:0000256" key="1">
    <source>
        <dbReference type="ARBA" id="ARBA00007430"/>
    </source>
</evidence>
<feature type="domain" description="Polysaccharide biosynthesis protein CapD-like" evidence="3">
    <location>
        <begin position="36"/>
        <end position="307"/>
    </location>
</feature>
<dbReference type="AlphaFoldDB" id="A0A2H0UAI4"/>
<dbReference type="Gene3D" id="3.40.50.720">
    <property type="entry name" value="NAD(P)-binding Rossmann-like Domain"/>
    <property type="match status" value="1"/>
</dbReference>
<dbReference type="EMBL" id="PFBL01000004">
    <property type="protein sequence ID" value="PIR83419.1"/>
    <property type="molecule type" value="Genomic_DNA"/>
</dbReference>
<dbReference type="Proteomes" id="UP000230179">
    <property type="component" value="Unassembled WGS sequence"/>
</dbReference>
<dbReference type="InterPro" id="IPR051203">
    <property type="entry name" value="Polysaccharide_Synthase-Rel"/>
</dbReference>
<evidence type="ECO:0000313" key="4">
    <source>
        <dbReference type="EMBL" id="PIR83419.1"/>
    </source>
</evidence>
<feature type="compositionally biased region" description="Basic residues" evidence="2">
    <location>
        <begin position="7"/>
        <end position="20"/>
    </location>
</feature>
<comment type="similarity">
    <text evidence="1">Belongs to the polysaccharide synthase family.</text>
</comment>
<sequence>MASTKQRQSRPKKQEKKPAKKEKWNAPTSFLKGKTVLVTGGTGTFGRAFIKQLLTFSEVSKVIVFSRDELKQSELAAHYRTEPRLRFFIGDVRDAERLKLAFDGVDIVVHAAALKRVESVEYNPFEAIQTNIIGSKNVIDAALYKKVSKVLLISSDKAVEPINLYGATKMVAEKLFIAANVYAGKTGTACSVVRYGNVVGSRGSFVELIERQKETGVITVTHHHMTRFWIRVDHVMEFVFEALSLMQGGETFVPKIKNMPVIDVVKLLAPSCKIQVIGMRPGEKLHEILLTKYETKQTYELPRMFSIIPVGRKTTWLKDHSLVAEDFTYSSDNVQFLLSSDEAAEFFKI</sequence>
<dbReference type="PANTHER" id="PTHR43318">
    <property type="entry name" value="UDP-N-ACETYLGLUCOSAMINE 4,6-DEHYDRATASE"/>
    <property type="match status" value="1"/>
</dbReference>
<evidence type="ECO:0000259" key="3">
    <source>
        <dbReference type="Pfam" id="PF02719"/>
    </source>
</evidence>
<dbReference type="InterPro" id="IPR036291">
    <property type="entry name" value="NAD(P)-bd_dom_sf"/>
</dbReference>
<organism evidence="4 5">
    <name type="scientific">Candidatus Kaiserbacteria bacterium CG10_big_fil_rev_8_21_14_0_10_56_12</name>
    <dbReference type="NCBI Taxonomy" id="1974611"/>
    <lineage>
        <taxon>Bacteria</taxon>
        <taxon>Candidatus Kaiseribacteriota</taxon>
    </lineage>
</organism>
<evidence type="ECO:0000313" key="5">
    <source>
        <dbReference type="Proteomes" id="UP000230179"/>
    </source>
</evidence>
<name>A0A2H0UAI4_9BACT</name>
<gene>
    <name evidence="4" type="ORF">COU19_00460</name>
</gene>
<dbReference type="SUPFAM" id="SSF51735">
    <property type="entry name" value="NAD(P)-binding Rossmann-fold domains"/>
    <property type="match status" value="1"/>
</dbReference>
<reference evidence="5" key="1">
    <citation type="submission" date="2017-09" db="EMBL/GenBank/DDBJ databases">
        <title>Depth-based differentiation of microbial function through sediment-hosted aquifers and enrichment of novel symbionts in the deep terrestrial subsurface.</title>
        <authorList>
            <person name="Probst A.J."/>
            <person name="Ladd B."/>
            <person name="Jarett J.K."/>
            <person name="Geller-Mcgrath D.E."/>
            <person name="Sieber C.M.K."/>
            <person name="Emerson J.B."/>
            <person name="Anantharaman K."/>
            <person name="Thomas B.C."/>
            <person name="Malmstrom R."/>
            <person name="Stieglmeier M."/>
            <person name="Klingl A."/>
            <person name="Woyke T."/>
            <person name="Ryan C.M."/>
            <person name="Banfield J.F."/>
        </authorList>
    </citation>
    <scope>NUCLEOTIDE SEQUENCE [LARGE SCALE GENOMIC DNA]</scope>
</reference>
<dbReference type="InterPro" id="IPR003869">
    <property type="entry name" value="Polysac_CapD-like"/>
</dbReference>
<dbReference type="Pfam" id="PF02719">
    <property type="entry name" value="Polysacc_synt_2"/>
    <property type="match status" value="1"/>
</dbReference>
<evidence type="ECO:0000256" key="2">
    <source>
        <dbReference type="SAM" id="MobiDB-lite"/>
    </source>
</evidence>
<proteinExistence type="inferred from homology"/>
<accession>A0A2H0UAI4</accession>
<feature type="region of interest" description="Disordered" evidence="2">
    <location>
        <begin position="1"/>
        <end position="24"/>
    </location>
</feature>
<comment type="caution">
    <text evidence="4">The sequence shown here is derived from an EMBL/GenBank/DDBJ whole genome shotgun (WGS) entry which is preliminary data.</text>
</comment>